<evidence type="ECO:0000256" key="14">
    <source>
        <dbReference type="SAM" id="Phobius"/>
    </source>
</evidence>
<feature type="transmembrane region" description="Helical" evidence="14">
    <location>
        <begin position="135"/>
        <end position="154"/>
    </location>
</feature>
<keyword evidence="11" id="KW-1208">Phospholipid metabolism</keyword>
<evidence type="ECO:0000256" key="11">
    <source>
        <dbReference type="ARBA" id="ARBA00023264"/>
    </source>
</evidence>
<evidence type="ECO:0000256" key="12">
    <source>
        <dbReference type="ARBA" id="ARBA00023315"/>
    </source>
</evidence>
<feature type="transmembrane region" description="Helical" evidence="14">
    <location>
        <begin position="166"/>
        <end position="185"/>
    </location>
</feature>
<evidence type="ECO:0000256" key="7">
    <source>
        <dbReference type="ARBA" id="ARBA00022989"/>
    </source>
</evidence>
<evidence type="ECO:0000256" key="5">
    <source>
        <dbReference type="ARBA" id="ARBA00022679"/>
    </source>
</evidence>
<evidence type="ECO:0000313" key="15">
    <source>
        <dbReference type="EMBL" id="KAI5077614.1"/>
    </source>
</evidence>
<evidence type="ECO:0000256" key="10">
    <source>
        <dbReference type="ARBA" id="ARBA00023209"/>
    </source>
</evidence>
<keyword evidence="16" id="KW-1185">Reference proteome</keyword>
<feature type="transmembrane region" description="Helical" evidence="14">
    <location>
        <begin position="281"/>
        <end position="303"/>
    </location>
</feature>
<evidence type="ECO:0000256" key="8">
    <source>
        <dbReference type="ARBA" id="ARBA00023098"/>
    </source>
</evidence>
<dbReference type="PANTHER" id="PTHR31201:SF1">
    <property type="entry name" value="GLYCEROPHOSPHOCHOLINE ACYLTRANSFERASE 1"/>
    <property type="match status" value="1"/>
</dbReference>
<keyword evidence="9 14" id="KW-0472">Membrane</keyword>
<dbReference type="PANTHER" id="PTHR31201">
    <property type="entry name" value="OS01G0585100 PROTEIN"/>
    <property type="match status" value="1"/>
</dbReference>
<keyword evidence="7 14" id="KW-1133">Transmembrane helix</keyword>
<keyword evidence="4" id="KW-0444">Lipid biosynthesis</keyword>
<dbReference type="GO" id="GO:0016746">
    <property type="term" value="F:acyltransferase activity"/>
    <property type="evidence" value="ECO:0007669"/>
    <property type="project" value="UniProtKB-KW"/>
</dbReference>
<keyword evidence="10" id="KW-0594">Phospholipid biosynthesis</keyword>
<name>A0A9D4V111_ADICA</name>
<evidence type="ECO:0000256" key="6">
    <source>
        <dbReference type="ARBA" id="ARBA00022692"/>
    </source>
</evidence>
<evidence type="ECO:0000256" key="3">
    <source>
        <dbReference type="ARBA" id="ARBA00019082"/>
    </source>
</evidence>
<dbReference type="Pfam" id="PF10998">
    <property type="entry name" value="DUF2838"/>
    <property type="match status" value="1"/>
</dbReference>
<dbReference type="Proteomes" id="UP000886520">
    <property type="component" value="Chromosome 7"/>
</dbReference>
<dbReference type="OrthoDB" id="406287at2759"/>
<organism evidence="15 16">
    <name type="scientific">Adiantum capillus-veneris</name>
    <name type="common">Maidenhair fern</name>
    <dbReference type="NCBI Taxonomy" id="13818"/>
    <lineage>
        <taxon>Eukaryota</taxon>
        <taxon>Viridiplantae</taxon>
        <taxon>Streptophyta</taxon>
        <taxon>Embryophyta</taxon>
        <taxon>Tracheophyta</taxon>
        <taxon>Polypodiopsida</taxon>
        <taxon>Polypodiidae</taxon>
        <taxon>Polypodiales</taxon>
        <taxon>Pteridineae</taxon>
        <taxon>Pteridaceae</taxon>
        <taxon>Vittarioideae</taxon>
        <taxon>Adiantum</taxon>
    </lineage>
</organism>
<proteinExistence type="inferred from homology"/>
<gene>
    <name evidence="15" type="ORF">GOP47_0007438</name>
</gene>
<feature type="transmembrane region" description="Helical" evidence="14">
    <location>
        <begin position="109"/>
        <end position="129"/>
    </location>
</feature>
<comment type="similarity">
    <text evidence="2">Belongs to the GPC1 family.</text>
</comment>
<feature type="region of interest" description="Disordered" evidence="13">
    <location>
        <begin position="1"/>
        <end position="28"/>
    </location>
</feature>
<evidence type="ECO:0000256" key="2">
    <source>
        <dbReference type="ARBA" id="ARBA00006675"/>
    </source>
</evidence>
<feature type="transmembrane region" description="Helical" evidence="14">
    <location>
        <begin position="214"/>
        <end position="235"/>
    </location>
</feature>
<keyword evidence="6 14" id="KW-0812">Transmembrane</keyword>
<evidence type="ECO:0000256" key="4">
    <source>
        <dbReference type="ARBA" id="ARBA00022516"/>
    </source>
</evidence>
<comment type="subcellular location">
    <subcellularLocation>
        <location evidence="1">Membrane</location>
        <topology evidence="1">Multi-pass membrane protein</topology>
    </subcellularLocation>
</comment>
<dbReference type="GO" id="GO:0006656">
    <property type="term" value="P:phosphatidylcholine biosynthetic process"/>
    <property type="evidence" value="ECO:0007669"/>
    <property type="project" value="TreeGrafter"/>
</dbReference>
<protein>
    <recommendedName>
        <fullName evidence="3">Glycerophosphocholine acyltransferase 1</fullName>
    </recommendedName>
</protein>
<keyword evidence="5" id="KW-0808">Transferase</keyword>
<evidence type="ECO:0000256" key="9">
    <source>
        <dbReference type="ARBA" id="ARBA00023136"/>
    </source>
</evidence>
<feature type="transmembrane region" description="Helical" evidence="14">
    <location>
        <begin position="83"/>
        <end position="102"/>
    </location>
</feature>
<comment type="caution">
    <text evidence="15">The sequence shown here is derived from an EMBL/GenBank/DDBJ whole genome shotgun (WGS) entry which is preliminary data.</text>
</comment>
<dbReference type="InterPro" id="IPR021261">
    <property type="entry name" value="GPCAT"/>
</dbReference>
<dbReference type="EMBL" id="JABFUD020000007">
    <property type="protein sequence ID" value="KAI5077614.1"/>
    <property type="molecule type" value="Genomic_DNA"/>
</dbReference>
<feature type="compositionally biased region" description="Polar residues" evidence="13">
    <location>
        <begin position="11"/>
        <end position="23"/>
    </location>
</feature>
<reference evidence="15" key="1">
    <citation type="submission" date="2021-01" db="EMBL/GenBank/DDBJ databases">
        <title>Adiantum capillus-veneris genome.</title>
        <authorList>
            <person name="Fang Y."/>
            <person name="Liao Q."/>
        </authorList>
    </citation>
    <scope>NUCLEOTIDE SEQUENCE</scope>
    <source>
        <strain evidence="15">H3</strain>
        <tissue evidence="15">Leaf</tissue>
    </source>
</reference>
<evidence type="ECO:0000256" key="13">
    <source>
        <dbReference type="SAM" id="MobiDB-lite"/>
    </source>
</evidence>
<dbReference type="GO" id="GO:0016020">
    <property type="term" value="C:membrane"/>
    <property type="evidence" value="ECO:0007669"/>
    <property type="project" value="UniProtKB-SubCell"/>
</dbReference>
<evidence type="ECO:0000256" key="1">
    <source>
        <dbReference type="ARBA" id="ARBA00004141"/>
    </source>
</evidence>
<accession>A0A9D4V111</accession>
<keyword evidence="8" id="KW-0443">Lipid metabolism</keyword>
<evidence type="ECO:0000313" key="16">
    <source>
        <dbReference type="Proteomes" id="UP000886520"/>
    </source>
</evidence>
<sequence length="364" mass="42401">MAAPPQDSHASHNGLQQRPSAHKSSPYPPQVVAETKEAFKKHAVRVANQAHQHETFLNKIKYSLGVLSFGTFCFLLGSRPQDIPFLYCLFFIIVAPMRWIYYRFKKWHYYLLDFCYYANAIFITMLLFFPNNEKLFMVCFSFSEGPLAWALIVWRCSLVFSSFDKIVSVLIHLLPGTVFFIIRWWDPTTFLHHAVEEIGPWPAWPVANNQASQWMWLFVVPLLAYCVWQALYFLIVEGLRRQRLLNDPEVMTSYRELKRKAERANNIWWRLSGLMGEERRVYMYAVIQAVFTVATMALTVLLFKSYRLHTWFEGKQEAEFNGGILAEEAGVDGFDKEPVCSLCRRPSVENIAQSMLFLEGMQAE</sequence>
<dbReference type="AlphaFoldDB" id="A0A9D4V111"/>
<keyword evidence="12" id="KW-0012">Acyltransferase</keyword>